<gene>
    <name evidence="2" type="ORF">EIN_249190</name>
</gene>
<dbReference type="KEGG" id="eiv:EIN_249190"/>
<dbReference type="Gene3D" id="2.30.29.30">
    <property type="entry name" value="Pleckstrin-homology domain (PH domain)/Phosphotyrosine-binding domain (PTB)"/>
    <property type="match status" value="1"/>
</dbReference>
<evidence type="ECO:0000313" key="3">
    <source>
        <dbReference type="Proteomes" id="UP000014680"/>
    </source>
</evidence>
<dbReference type="Pfam" id="PF00169">
    <property type="entry name" value="PH"/>
    <property type="match status" value="1"/>
</dbReference>
<dbReference type="AlphaFoldDB" id="A0A0A1UE67"/>
<dbReference type="SUPFAM" id="SSF50729">
    <property type="entry name" value="PH domain-like"/>
    <property type="match status" value="1"/>
</dbReference>
<sequence length="468" mass="52097">MSPMDNLHKSIESLQPCEFECWGEKVGGSIKTWKKRYFVLKDKMIWYYASRHDLIAKGCVEIQKGTSVEDVSGKRIAKNKPNALSVGVTSVKGSRLFIVVCENSSDFQKLFEQLKKATQVEPLATIPRVVPTSKIPTTLVPTMGESPILQRALVASYKSNAFGWDNVKKVKNSIVYIKKDPDLSKYWQFWLDQLPSKKSPNSPPLPLGSVVEYTVVVSSSTENTKWIACGTQAAMIKPVVDFFVGVGSPDVEIDAIDCFGETLVPDQMGNWIEVSNNSGMAEGWMFSGDFDVTVIKKFVDGAAAEKLRTWLLDSKVSKFIQVGREMGENPPRQNVFTFALGGEARGQVERIQGLMKRFEFPELPGSIVSVMTNLNSFYGNIVIELTLSNEGASRVRVMIPEPTDDIAMAMLDAIGTKTSGKQVHLGLMKDRTYSIRYVEYSYLKKGFGHNVFLEGQDVSVHYFLGSDQ</sequence>
<dbReference type="OMA" id="NWFFAGK"/>
<protein>
    <recommendedName>
        <fullName evidence="1">PH domain-containing protein</fullName>
    </recommendedName>
</protein>
<proteinExistence type="predicted"/>
<evidence type="ECO:0000259" key="1">
    <source>
        <dbReference type="Pfam" id="PF00169"/>
    </source>
</evidence>
<dbReference type="Proteomes" id="UP000014680">
    <property type="component" value="Unassembled WGS sequence"/>
</dbReference>
<dbReference type="RefSeq" id="XP_004261656.1">
    <property type="nucleotide sequence ID" value="XM_004261608.1"/>
</dbReference>
<reference evidence="2 3" key="1">
    <citation type="submission" date="2012-10" db="EMBL/GenBank/DDBJ databases">
        <authorList>
            <person name="Zafar N."/>
            <person name="Inman J."/>
            <person name="Hall N."/>
            <person name="Lorenzi H."/>
            <person name="Caler E."/>
        </authorList>
    </citation>
    <scope>NUCLEOTIDE SEQUENCE [LARGE SCALE GENOMIC DNA]</scope>
    <source>
        <strain evidence="2 3">IP1</strain>
    </source>
</reference>
<accession>A0A0A1UE67</accession>
<dbReference type="InterPro" id="IPR001849">
    <property type="entry name" value="PH_domain"/>
</dbReference>
<dbReference type="EMBL" id="KB206169">
    <property type="protein sequence ID" value="ELP94885.1"/>
    <property type="molecule type" value="Genomic_DNA"/>
</dbReference>
<organism evidence="2 3">
    <name type="scientific">Entamoeba invadens IP1</name>
    <dbReference type="NCBI Taxonomy" id="370355"/>
    <lineage>
        <taxon>Eukaryota</taxon>
        <taxon>Amoebozoa</taxon>
        <taxon>Evosea</taxon>
        <taxon>Archamoebae</taxon>
        <taxon>Mastigamoebida</taxon>
        <taxon>Entamoebidae</taxon>
        <taxon>Entamoeba</taxon>
    </lineage>
</organism>
<dbReference type="InterPro" id="IPR011993">
    <property type="entry name" value="PH-like_dom_sf"/>
</dbReference>
<feature type="domain" description="PH" evidence="1">
    <location>
        <begin position="25"/>
        <end position="117"/>
    </location>
</feature>
<evidence type="ECO:0000313" key="2">
    <source>
        <dbReference type="EMBL" id="ELP94885.1"/>
    </source>
</evidence>
<dbReference type="GeneID" id="14893882"/>
<dbReference type="VEuPathDB" id="AmoebaDB:EIN_249190"/>
<name>A0A0A1UE67_ENTIV</name>
<dbReference type="OrthoDB" id="63267at2759"/>
<keyword evidence="3" id="KW-1185">Reference proteome</keyword>